<comment type="caution">
    <text evidence="6">The sequence shown here is derived from an EMBL/GenBank/DDBJ whole genome shotgun (WGS) entry which is preliminary data.</text>
</comment>
<dbReference type="Gene3D" id="3.40.190.290">
    <property type="match status" value="1"/>
</dbReference>
<dbReference type="Pfam" id="PF03466">
    <property type="entry name" value="LysR_substrate"/>
    <property type="match status" value="1"/>
</dbReference>
<protein>
    <submittedName>
        <fullName evidence="6">HTH-type transcriptional regulator CysL</fullName>
    </submittedName>
</protein>
<sequence>MFKHLETFFVVFEGRSFTKAAEKLFISQPTVSVHIRQLEAELHMKLFERNGRSEIVPTPNGEKLYQKLLLLQIEWRKAIFEITQDQQAKSVLSIITTELASSTFLPDIIALIKQTVPTLAYQITIAASDDISSKLDNQQFDLFLSEKMINHANFECLPAFNDELVLVGDANATEWIVPNLSHPDYPFFQLYFRENDLFIDDSINVNDDFTRLSLVAHHVGKTILSKALTTSSMTTNKLDNNYSRPIYLAYPKQASDQIIATAINAIADKYQHNANN</sequence>
<gene>
    <name evidence="6" type="primary">cysL_2</name>
    <name evidence="6" type="ORF">WFA24289_00729</name>
</gene>
<dbReference type="Proteomes" id="UP000789707">
    <property type="component" value="Unassembled WGS sequence"/>
</dbReference>
<keyword evidence="7" id="KW-1185">Reference proteome</keyword>
<dbReference type="Pfam" id="PF00126">
    <property type="entry name" value="HTH_1"/>
    <property type="match status" value="1"/>
</dbReference>
<organism evidence="6 7">
    <name type="scientific">Periweissella fabaria</name>
    <dbReference type="NCBI Taxonomy" id="546157"/>
    <lineage>
        <taxon>Bacteria</taxon>
        <taxon>Bacillati</taxon>
        <taxon>Bacillota</taxon>
        <taxon>Bacilli</taxon>
        <taxon>Lactobacillales</taxon>
        <taxon>Lactobacillaceae</taxon>
        <taxon>Periweissella</taxon>
    </lineage>
</organism>
<dbReference type="RefSeq" id="WP_230096487.1">
    <property type="nucleotide sequence ID" value="NZ_CAKKNS010000002.1"/>
</dbReference>
<dbReference type="SUPFAM" id="SSF53850">
    <property type="entry name" value="Periplasmic binding protein-like II"/>
    <property type="match status" value="1"/>
</dbReference>
<keyword evidence="3" id="KW-0238">DNA-binding</keyword>
<evidence type="ECO:0000313" key="7">
    <source>
        <dbReference type="Proteomes" id="UP000789707"/>
    </source>
</evidence>
<dbReference type="PROSITE" id="PS50931">
    <property type="entry name" value="HTH_LYSR"/>
    <property type="match status" value="1"/>
</dbReference>
<accession>A0ABM8Z5B8</accession>
<keyword evidence="4" id="KW-0804">Transcription</keyword>
<proteinExistence type="inferred from homology"/>
<evidence type="ECO:0000313" key="6">
    <source>
        <dbReference type="EMBL" id="CAH0416425.1"/>
    </source>
</evidence>
<dbReference type="PANTHER" id="PTHR30126:SF64">
    <property type="entry name" value="HTH-TYPE TRANSCRIPTIONAL REGULATOR CITR"/>
    <property type="match status" value="1"/>
</dbReference>
<dbReference type="EMBL" id="CAKKNS010000002">
    <property type="protein sequence ID" value="CAH0416425.1"/>
    <property type="molecule type" value="Genomic_DNA"/>
</dbReference>
<evidence type="ECO:0000256" key="3">
    <source>
        <dbReference type="ARBA" id="ARBA00023125"/>
    </source>
</evidence>
<dbReference type="SUPFAM" id="SSF46785">
    <property type="entry name" value="Winged helix' DNA-binding domain"/>
    <property type="match status" value="1"/>
</dbReference>
<dbReference type="InterPro" id="IPR005119">
    <property type="entry name" value="LysR_subst-bd"/>
</dbReference>
<dbReference type="InterPro" id="IPR000847">
    <property type="entry name" value="LysR_HTH_N"/>
</dbReference>
<evidence type="ECO:0000256" key="1">
    <source>
        <dbReference type="ARBA" id="ARBA00009437"/>
    </source>
</evidence>
<dbReference type="InterPro" id="IPR036388">
    <property type="entry name" value="WH-like_DNA-bd_sf"/>
</dbReference>
<dbReference type="Gene3D" id="1.10.10.10">
    <property type="entry name" value="Winged helix-like DNA-binding domain superfamily/Winged helix DNA-binding domain"/>
    <property type="match status" value="1"/>
</dbReference>
<feature type="domain" description="HTH lysR-type" evidence="5">
    <location>
        <begin position="1"/>
        <end position="58"/>
    </location>
</feature>
<reference evidence="6 7" key="1">
    <citation type="submission" date="2021-11" db="EMBL/GenBank/DDBJ databases">
        <authorList>
            <person name="Depoorter E."/>
        </authorList>
    </citation>
    <scope>NUCLEOTIDE SEQUENCE [LARGE SCALE GENOMIC DNA]</scope>
    <source>
        <strain evidence="6 7">LMG 24289</strain>
    </source>
</reference>
<dbReference type="PANTHER" id="PTHR30126">
    <property type="entry name" value="HTH-TYPE TRANSCRIPTIONAL REGULATOR"/>
    <property type="match status" value="1"/>
</dbReference>
<name>A0ABM8Z5B8_9LACO</name>
<evidence type="ECO:0000256" key="2">
    <source>
        <dbReference type="ARBA" id="ARBA00023015"/>
    </source>
</evidence>
<dbReference type="CDD" id="cd05466">
    <property type="entry name" value="PBP2_LTTR_substrate"/>
    <property type="match status" value="1"/>
</dbReference>
<dbReference type="InterPro" id="IPR036390">
    <property type="entry name" value="WH_DNA-bd_sf"/>
</dbReference>
<keyword evidence="2" id="KW-0805">Transcription regulation</keyword>
<comment type="similarity">
    <text evidence="1">Belongs to the LysR transcriptional regulatory family.</text>
</comment>
<dbReference type="PRINTS" id="PR00039">
    <property type="entry name" value="HTHLYSR"/>
</dbReference>
<evidence type="ECO:0000259" key="5">
    <source>
        <dbReference type="PROSITE" id="PS50931"/>
    </source>
</evidence>
<evidence type="ECO:0000256" key="4">
    <source>
        <dbReference type="ARBA" id="ARBA00023163"/>
    </source>
</evidence>